<feature type="transmembrane region" description="Helical" evidence="1">
    <location>
        <begin position="42"/>
        <end position="61"/>
    </location>
</feature>
<keyword evidence="1" id="KW-0812">Transmembrane</keyword>
<dbReference type="AlphaFoldDB" id="Q2QZG0"/>
<keyword evidence="4" id="KW-1185">Reference proteome</keyword>
<keyword evidence="1" id="KW-1133">Transmembrane helix</keyword>
<reference evidence="2" key="3">
    <citation type="submission" date="2005-04" db="EMBL/GenBank/DDBJ databases">
        <authorList>
            <person name="Buell C.R."/>
            <person name="Wing R.A."/>
            <person name="McCombie W.A."/>
            <person name="Ouyang S."/>
        </authorList>
    </citation>
    <scope>NUCLEOTIDE SEQUENCE</scope>
</reference>
<reference evidence="3 4" key="6">
    <citation type="journal article" date="2013" name="Rice">
        <title>Improvement of the Oryza sativa Nipponbare reference genome using next generation sequence and optical map data.</title>
        <authorList>
            <person name="Kawahara Y."/>
            <person name="de la Bastide M."/>
            <person name="Hamilton J.P."/>
            <person name="Kanamori H."/>
            <person name="McCombie W.R."/>
            <person name="Ouyang S."/>
            <person name="Schwartz D.C."/>
            <person name="Tanaka T."/>
            <person name="Wu J."/>
            <person name="Zhou S."/>
            <person name="Childs K.L."/>
            <person name="Davidson R.M."/>
            <person name="Lin H."/>
            <person name="Quesada-Ocampo L."/>
            <person name="Vaillancourt B."/>
            <person name="Sakai H."/>
            <person name="Lee S.S."/>
            <person name="Kim J."/>
            <person name="Numa H."/>
            <person name="Itoh T."/>
            <person name="Buell C.R."/>
            <person name="Matsumoto T."/>
        </authorList>
    </citation>
    <scope>NUCLEOTIDE SEQUENCE [LARGE SCALE GENOMIC DNA]</scope>
    <source>
        <strain evidence="4">cv. Nipponbare</strain>
    </source>
</reference>
<reference evidence="4" key="2">
    <citation type="journal article" date="2005" name="Nature">
        <title>The map-based sequence of the rice genome.</title>
        <authorList>
            <consortium name="International rice genome sequencing project (IRGSP)"/>
            <person name="Matsumoto T."/>
            <person name="Wu J."/>
            <person name="Kanamori H."/>
            <person name="Katayose Y."/>
            <person name="Fujisawa M."/>
            <person name="Namiki N."/>
            <person name="Mizuno H."/>
            <person name="Yamamoto K."/>
            <person name="Antonio B.A."/>
            <person name="Baba T."/>
            <person name="Sakata K."/>
            <person name="Nagamura Y."/>
            <person name="Aoki H."/>
            <person name="Arikawa K."/>
            <person name="Arita K."/>
            <person name="Bito T."/>
            <person name="Chiden Y."/>
            <person name="Fujitsuka N."/>
            <person name="Fukunaka R."/>
            <person name="Hamada M."/>
            <person name="Harada C."/>
            <person name="Hayashi A."/>
            <person name="Hijishita S."/>
            <person name="Honda M."/>
            <person name="Hosokawa S."/>
            <person name="Ichikawa Y."/>
            <person name="Idonuma A."/>
            <person name="Iijima M."/>
            <person name="Ikeda M."/>
            <person name="Ikeno M."/>
            <person name="Ito K."/>
            <person name="Ito S."/>
            <person name="Ito T."/>
            <person name="Ito Y."/>
            <person name="Ito Y."/>
            <person name="Iwabuchi A."/>
            <person name="Kamiya K."/>
            <person name="Karasawa W."/>
            <person name="Kurita K."/>
            <person name="Katagiri S."/>
            <person name="Kikuta A."/>
            <person name="Kobayashi H."/>
            <person name="Kobayashi N."/>
            <person name="Machita K."/>
            <person name="Maehara T."/>
            <person name="Masukawa M."/>
            <person name="Mizubayashi T."/>
            <person name="Mukai Y."/>
            <person name="Nagasaki H."/>
            <person name="Nagata Y."/>
            <person name="Naito S."/>
            <person name="Nakashima M."/>
            <person name="Nakama Y."/>
            <person name="Nakamichi Y."/>
            <person name="Nakamura M."/>
            <person name="Meguro A."/>
            <person name="Negishi M."/>
            <person name="Ohta I."/>
            <person name="Ohta T."/>
            <person name="Okamoto M."/>
            <person name="Ono N."/>
            <person name="Saji S."/>
            <person name="Sakaguchi M."/>
            <person name="Sakai K."/>
            <person name="Shibata M."/>
            <person name="Shimokawa T."/>
            <person name="Song J."/>
            <person name="Takazaki Y."/>
            <person name="Terasawa K."/>
            <person name="Tsugane M."/>
            <person name="Tsuji K."/>
            <person name="Ueda S."/>
            <person name="Waki K."/>
            <person name="Yamagata H."/>
            <person name="Yamamoto M."/>
            <person name="Yamamoto S."/>
            <person name="Yamane H."/>
            <person name="Yoshiki S."/>
            <person name="Yoshihara R."/>
            <person name="Yukawa K."/>
            <person name="Zhong H."/>
            <person name="Yano M."/>
            <person name="Yuan Q."/>
            <person name="Ouyang S."/>
            <person name="Liu J."/>
            <person name="Jones K.M."/>
            <person name="Gansberger K."/>
            <person name="Moffat K."/>
            <person name="Hill J."/>
            <person name="Bera J."/>
            <person name="Fadrosh D."/>
            <person name="Jin S."/>
            <person name="Johri S."/>
            <person name="Kim M."/>
            <person name="Overton L."/>
            <person name="Reardon M."/>
            <person name="Tsitrin T."/>
            <person name="Vuong H."/>
            <person name="Weaver B."/>
            <person name="Ciecko A."/>
            <person name="Tallon L."/>
            <person name="Jackson J."/>
            <person name="Pai G."/>
            <person name="Aken S.V."/>
            <person name="Utterback T."/>
            <person name="Reidmuller S."/>
            <person name="Feldblyum T."/>
            <person name="Hsiao J."/>
            <person name="Zismann V."/>
            <person name="Iobst S."/>
            <person name="de Vazeille A.R."/>
            <person name="Buell C.R."/>
            <person name="Ying K."/>
            <person name="Li Y."/>
            <person name="Lu T."/>
            <person name="Huang Y."/>
            <person name="Zhao Q."/>
            <person name="Feng Q."/>
            <person name="Zhang L."/>
            <person name="Zhu J."/>
            <person name="Weng Q."/>
            <person name="Mu J."/>
            <person name="Lu Y."/>
            <person name="Fan D."/>
            <person name="Liu Y."/>
            <person name="Guan J."/>
            <person name="Zhang Y."/>
            <person name="Yu S."/>
            <person name="Liu X."/>
            <person name="Zhang Y."/>
            <person name="Hong G."/>
            <person name="Han B."/>
            <person name="Choisne N."/>
            <person name="Demange N."/>
            <person name="Orjeda G."/>
            <person name="Samain S."/>
            <person name="Cattolico L."/>
            <person name="Pelletier E."/>
            <person name="Couloux A."/>
            <person name="Segurens B."/>
            <person name="Wincker P."/>
            <person name="D'Hont A."/>
            <person name="Scarpelli C."/>
            <person name="Weissenbach J."/>
            <person name="Salanoubat M."/>
            <person name="Quetier F."/>
            <person name="Yu Y."/>
            <person name="Kim H.R."/>
            <person name="Rambo T."/>
            <person name="Currie J."/>
            <person name="Collura K."/>
            <person name="Luo M."/>
            <person name="Yang T."/>
            <person name="Ammiraju J.S.S."/>
            <person name="Engler F."/>
            <person name="Soderlund C."/>
            <person name="Wing R.A."/>
            <person name="Palmer L.E."/>
            <person name="de la Bastide M."/>
            <person name="Spiegel L."/>
            <person name="Nascimento L."/>
            <person name="Zutavern T."/>
            <person name="O'Shaughnessy A."/>
            <person name="Dike S."/>
            <person name="Dedhia N."/>
            <person name="Preston R."/>
            <person name="Balija V."/>
            <person name="McCombie W.R."/>
            <person name="Chow T."/>
            <person name="Chen H."/>
            <person name="Chung M."/>
            <person name="Chen C."/>
            <person name="Shaw J."/>
            <person name="Wu H."/>
            <person name="Hsiao K."/>
            <person name="Chao Y."/>
            <person name="Chu M."/>
            <person name="Cheng C."/>
            <person name="Hour A."/>
            <person name="Lee P."/>
            <person name="Lin S."/>
            <person name="Lin Y."/>
            <person name="Liou J."/>
            <person name="Liu S."/>
            <person name="Hsing Y."/>
            <person name="Raghuvanshi S."/>
            <person name="Mohanty A."/>
            <person name="Bharti A.K."/>
            <person name="Gaur A."/>
            <person name="Gupta V."/>
            <person name="Kumar D."/>
            <person name="Ravi V."/>
            <person name="Vij S."/>
            <person name="Kapur A."/>
            <person name="Khurana P."/>
            <person name="Khurana P."/>
            <person name="Khurana J.P."/>
            <person name="Tyagi A.K."/>
            <person name="Gaikwad K."/>
            <person name="Singh A."/>
            <person name="Dalal V."/>
            <person name="Srivastava S."/>
            <person name="Dixit A."/>
            <person name="Pal A.K."/>
            <person name="Ghazi I.A."/>
            <person name="Yadav M."/>
            <person name="Pandit A."/>
            <person name="Bhargava A."/>
            <person name="Sureshbabu K."/>
            <person name="Batra K."/>
            <person name="Sharma T.R."/>
            <person name="Mohapatra T."/>
            <person name="Singh N.K."/>
            <person name="Messing J."/>
            <person name="Nelson A.B."/>
            <person name="Fuks G."/>
            <person name="Kavchok S."/>
            <person name="Keizer G."/>
            <person name="Linton E."/>
            <person name="Llaca V."/>
            <person name="Song R."/>
            <person name="Tanyolac B."/>
            <person name="Young S."/>
            <person name="Ho-Il K."/>
            <person name="Hahn J.H."/>
            <person name="Sangsakoo G."/>
            <person name="Vanavichit A."/>
            <person name="de Mattos Luiz.A.T."/>
            <person name="Zimmer P.D."/>
            <person name="Malone G."/>
            <person name="Dellagostin O."/>
            <person name="de Oliveira A.C."/>
            <person name="Bevan M."/>
            <person name="Bancroft I."/>
            <person name="Minx P."/>
            <person name="Cordum H."/>
            <person name="Wilson R."/>
            <person name="Cheng Z."/>
            <person name="Jin W."/>
            <person name="Jiang J."/>
            <person name="Leong S.A."/>
            <person name="Iwama H."/>
            <person name="Gojobori T."/>
            <person name="Itoh T."/>
            <person name="Niimura Y."/>
            <person name="Fujii Y."/>
            <person name="Habara T."/>
            <person name="Sakai H."/>
            <person name="Sato Y."/>
            <person name="Wilson G."/>
            <person name="Kumar K."/>
            <person name="McCouch S."/>
            <person name="Juretic N."/>
            <person name="Hoen D."/>
            <person name="Wright S."/>
            <person name="Bruskiewich R."/>
            <person name="Bureau T."/>
            <person name="Miyao A."/>
            <person name="Hirochika H."/>
            <person name="Nishikawa T."/>
            <person name="Kadowaki K."/>
            <person name="Sugiura M."/>
            <person name="Burr B."/>
            <person name="Sasaki T."/>
        </authorList>
    </citation>
    <scope>NUCLEOTIDE SEQUENCE [LARGE SCALE GENOMIC DNA]</scope>
    <source>
        <strain evidence="4">cv. Nipponbare</strain>
    </source>
</reference>
<dbReference type="HOGENOM" id="CLU_2268273_0_0_1"/>
<evidence type="ECO:0000313" key="4">
    <source>
        <dbReference type="Proteomes" id="UP000059680"/>
    </source>
</evidence>
<feature type="transmembrane region" description="Helical" evidence="1">
    <location>
        <begin position="67"/>
        <end position="89"/>
    </location>
</feature>
<evidence type="ECO:0000313" key="3">
    <source>
        <dbReference type="EMBL" id="BAT15293.1"/>
    </source>
</evidence>
<dbReference type="STRING" id="39947.Q2QZG0"/>
<dbReference type="EMBL" id="AP014967">
    <property type="protein sequence ID" value="BAT15293.1"/>
    <property type="molecule type" value="Genomic_DNA"/>
</dbReference>
<gene>
    <name evidence="2" type="ordered locus">LOC_Os11g46120</name>
    <name evidence="3" type="ordered locus">Os11g0688200</name>
    <name evidence="3" type="ORF">OSNPB_110688200</name>
</gene>
<sequence length="103" mass="11986">MSWIVGKAYTYYSGVNFETIRIAMLMDLSSGTHMVLWIETKLIYFVNSSLIITRLFISTVLRKNPTLYLSLHIILIQLLAEYCEYSYLLQLTFFRYGSRGGPL</sequence>
<dbReference type="Proteomes" id="UP000059680">
    <property type="component" value="Chromosome 11"/>
</dbReference>
<proteinExistence type="predicted"/>
<dbReference type="EMBL" id="DP000010">
    <property type="protein sequence ID" value="ABA95377.1"/>
    <property type="molecule type" value="Genomic_DNA"/>
</dbReference>
<protein>
    <submittedName>
        <fullName evidence="2">Expressed protein</fullName>
    </submittedName>
    <submittedName>
        <fullName evidence="3">Os11g0688200 protein</fullName>
    </submittedName>
</protein>
<accession>Q2QZG0</accession>
<name>Q2QZG0_ORYSJ</name>
<reference evidence="2" key="1">
    <citation type="journal article" date="2005" name="BMC Biol.">
        <title>The sequence of rice chromosomes 11 and 12, rich in disease resistance genes and recent gene duplications.</title>
        <authorList>
            <consortium name="The rice chromosomes 11 and 12 sequencing consortia"/>
        </authorList>
    </citation>
    <scope>NUCLEOTIDE SEQUENCE [LARGE SCALE GENOMIC DNA]</scope>
</reference>
<dbReference type="Gramene" id="Os11t0688200-01">
    <property type="protein sequence ID" value="Os11t0688200-01"/>
    <property type="gene ID" value="Os11g0688200"/>
</dbReference>
<evidence type="ECO:0000313" key="2">
    <source>
        <dbReference type="EMBL" id="ABA95377.1"/>
    </source>
</evidence>
<reference evidence="2" key="4">
    <citation type="submission" date="2006-01" db="EMBL/GenBank/DDBJ databases">
        <authorList>
            <person name="Buell R."/>
        </authorList>
    </citation>
    <scope>NUCLEOTIDE SEQUENCE</scope>
</reference>
<dbReference type="InParanoid" id="Q2QZG0"/>
<organism evidence="2">
    <name type="scientific">Oryza sativa subsp. japonica</name>
    <name type="common">Rice</name>
    <dbReference type="NCBI Taxonomy" id="39947"/>
    <lineage>
        <taxon>Eukaryota</taxon>
        <taxon>Viridiplantae</taxon>
        <taxon>Streptophyta</taxon>
        <taxon>Embryophyta</taxon>
        <taxon>Tracheophyta</taxon>
        <taxon>Spermatophyta</taxon>
        <taxon>Magnoliopsida</taxon>
        <taxon>Liliopsida</taxon>
        <taxon>Poales</taxon>
        <taxon>Poaceae</taxon>
        <taxon>BOP clade</taxon>
        <taxon>Oryzoideae</taxon>
        <taxon>Oryzeae</taxon>
        <taxon>Oryzinae</taxon>
        <taxon>Oryza</taxon>
        <taxon>Oryza sativa</taxon>
    </lineage>
</organism>
<keyword evidence="1" id="KW-0472">Membrane</keyword>
<reference evidence="3" key="7">
    <citation type="submission" date="2015-10" db="EMBL/GenBank/DDBJ databases">
        <authorList>
            <person name="Sakai H."/>
            <person name="Kawahara Y."/>
            <person name="Matsumoto T."/>
            <person name="Buell C.R."/>
            <person name="Itoh T."/>
        </authorList>
    </citation>
    <scope>NUCLEOTIDE SEQUENCE</scope>
</reference>
<evidence type="ECO:0000256" key="1">
    <source>
        <dbReference type="SAM" id="Phobius"/>
    </source>
</evidence>
<dbReference type="PaxDb" id="39947-Q2QZG0"/>
<reference evidence="3" key="5">
    <citation type="journal article" date="2013" name="Plant Cell Physiol.">
        <title>Rice Annotation Project Database (RAP-DB): an integrative and interactive database for rice genomics.</title>
        <authorList>
            <person name="Sakai H."/>
            <person name="Lee S.S."/>
            <person name="Tanaka T."/>
            <person name="Numa H."/>
            <person name="Kim J."/>
            <person name="Kawahara Y."/>
            <person name="Wakimoto H."/>
            <person name="Yang C.C."/>
            <person name="Iwamoto M."/>
            <person name="Abe T."/>
            <person name="Yamada Y."/>
            <person name="Muto A."/>
            <person name="Inokuchi H."/>
            <person name="Ikemura T."/>
            <person name="Matsumoto T."/>
            <person name="Sasaki T."/>
            <person name="Itoh T."/>
        </authorList>
    </citation>
    <scope>NUCLEOTIDE SEQUENCE</scope>
</reference>